<dbReference type="PANTHER" id="PTHR21240:SF28">
    <property type="entry name" value="ISO-OROTATE DECARBOXYLASE (EUROFUNG)"/>
    <property type="match status" value="1"/>
</dbReference>
<reference evidence="4" key="1">
    <citation type="journal article" date="2019" name="Int. J. Syst. Evol. Microbiol.">
        <title>The Global Catalogue of Microorganisms (GCM) 10K type strain sequencing project: providing services to taxonomists for standard genome sequencing and annotation.</title>
        <authorList>
            <consortium name="The Broad Institute Genomics Platform"/>
            <consortium name="The Broad Institute Genome Sequencing Center for Infectious Disease"/>
            <person name="Wu L."/>
            <person name="Ma J."/>
        </authorList>
    </citation>
    <scope>NUCLEOTIDE SEQUENCE [LARGE SCALE GENOMIC DNA]</scope>
    <source>
        <strain evidence="4">JCM 11574</strain>
    </source>
</reference>
<evidence type="ECO:0000259" key="2">
    <source>
        <dbReference type="Pfam" id="PF04909"/>
    </source>
</evidence>
<sequence>MSHAPTIIDFHSHIASDMCFPKSFQDGVVDNMIVGLQSRGLPVTRDKVARMHSSTLQDPLCDELVRQMDEAGIKESVLLLPDFTYALRDSTHTIAQLIDHHKMVVDRHPGRFRVLVGVDPQWGKEGISLFERAIVDYGFDGMKLYPPCGYKLSDERLYPYYEICAEYSLPVLSHIGATSPVLDFEIAQPIYVDKAAKDFPGIDFVLAHGSVHYPDEVAMLCNNRPNIYVDVSGYEASGTAALNTLFRRGINHKILFGTDWPVFRLQGRQINLIEKLTKEGAFPEDMSDADRDLFFHKNAERLLSKNKLKSSVTSE</sequence>
<evidence type="ECO:0000256" key="1">
    <source>
        <dbReference type="ARBA" id="ARBA00023239"/>
    </source>
</evidence>
<dbReference type="InterPro" id="IPR032465">
    <property type="entry name" value="ACMSD"/>
</dbReference>
<name>A0ABP6NM34_9ACTN</name>
<comment type="caution">
    <text evidence="3">The sequence shown here is derived from an EMBL/GenBank/DDBJ whole genome shotgun (WGS) entry which is preliminary data.</text>
</comment>
<accession>A0ABP6NM34</accession>
<gene>
    <name evidence="3" type="ORF">GCM10010521_44360</name>
</gene>
<evidence type="ECO:0000313" key="3">
    <source>
        <dbReference type="EMBL" id="GAA3151782.1"/>
    </source>
</evidence>
<dbReference type="EMBL" id="BAAAVM010000064">
    <property type="protein sequence ID" value="GAA3151782.1"/>
    <property type="molecule type" value="Genomic_DNA"/>
</dbReference>
<dbReference type="Pfam" id="PF04909">
    <property type="entry name" value="Amidohydro_2"/>
    <property type="match status" value="1"/>
</dbReference>
<keyword evidence="1" id="KW-0456">Lyase</keyword>
<dbReference type="InterPro" id="IPR006680">
    <property type="entry name" value="Amidohydro-rel"/>
</dbReference>
<dbReference type="PANTHER" id="PTHR21240">
    <property type="entry name" value="2-AMINO-3-CARBOXYLMUCONATE-6-SEMIALDEHYDE DECARBOXYLASE"/>
    <property type="match status" value="1"/>
</dbReference>
<feature type="domain" description="Amidohydrolase-related" evidence="2">
    <location>
        <begin position="96"/>
        <end position="303"/>
    </location>
</feature>
<dbReference type="RefSeq" id="WP_345054720.1">
    <property type="nucleotide sequence ID" value="NZ_BAAAVM010000064.1"/>
</dbReference>
<keyword evidence="4" id="KW-1185">Reference proteome</keyword>
<dbReference type="Proteomes" id="UP001500893">
    <property type="component" value="Unassembled WGS sequence"/>
</dbReference>
<dbReference type="SUPFAM" id="SSF51556">
    <property type="entry name" value="Metallo-dependent hydrolases"/>
    <property type="match status" value="1"/>
</dbReference>
<dbReference type="CDD" id="cd01292">
    <property type="entry name" value="metallo-dependent_hydrolases"/>
    <property type="match status" value="1"/>
</dbReference>
<organism evidence="3 4">
    <name type="scientific">Streptomyces rameus</name>
    <dbReference type="NCBI Taxonomy" id="68261"/>
    <lineage>
        <taxon>Bacteria</taxon>
        <taxon>Bacillati</taxon>
        <taxon>Actinomycetota</taxon>
        <taxon>Actinomycetes</taxon>
        <taxon>Kitasatosporales</taxon>
        <taxon>Streptomycetaceae</taxon>
        <taxon>Streptomyces</taxon>
    </lineage>
</organism>
<dbReference type="InterPro" id="IPR032466">
    <property type="entry name" value="Metal_Hydrolase"/>
</dbReference>
<protein>
    <recommendedName>
        <fullName evidence="2">Amidohydrolase-related domain-containing protein</fullName>
    </recommendedName>
</protein>
<evidence type="ECO:0000313" key="4">
    <source>
        <dbReference type="Proteomes" id="UP001500893"/>
    </source>
</evidence>
<dbReference type="Gene3D" id="3.20.20.140">
    <property type="entry name" value="Metal-dependent hydrolases"/>
    <property type="match status" value="1"/>
</dbReference>
<proteinExistence type="predicted"/>